<dbReference type="AlphaFoldDB" id="A0A0N4WZZ2"/>
<evidence type="ECO:0000313" key="3">
    <source>
        <dbReference type="WBParaSite" id="HPLM_0001754201-mRNA-1"/>
    </source>
</evidence>
<dbReference type="OMA" id="FISAKKW"/>
<evidence type="ECO:0000313" key="2">
    <source>
        <dbReference type="Proteomes" id="UP000268014"/>
    </source>
</evidence>
<dbReference type="OrthoDB" id="7951431at2759"/>
<dbReference type="Proteomes" id="UP000268014">
    <property type="component" value="Unassembled WGS sequence"/>
</dbReference>
<reference evidence="1 2" key="2">
    <citation type="submission" date="2018-11" db="EMBL/GenBank/DDBJ databases">
        <authorList>
            <consortium name="Pathogen Informatics"/>
        </authorList>
    </citation>
    <scope>NUCLEOTIDE SEQUENCE [LARGE SCALE GENOMIC DNA]</scope>
    <source>
        <strain evidence="1 2">MHpl1</strain>
    </source>
</reference>
<dbReference type="PANTHER" id="PTHR46068">
    <property type="entry name" value="PROTEIN CBG27172"/>
    <property type="match status" value="1"/>
</dbReference>
<reference evidence="3" key="1">
    <citation type="submission" date="2017-02" db="UniProtKB">
        <authorList>
            <consortium name="WormBaseParasite"/>
        </authorList>
    </citation>
    <scope>IDENTIFICATION</scope>
</reference>
<dbReference type="GO" id="GO:0003676">
    <property type="term" value="F:nucleic acid binding"/>
    <property type="evidence" value="ECO:0007669"/>
    <property type="project" value="InterPro"/>
</dbReference>
<sequence>MQREVKAITSDGKMSLIFLEKGVRIDSKTYLKGMLEKELHPWAESHFGNRTWTHQLRSAPAHRCNVVHGWCATHFPDLISSDDWPPNKPGLNPSEYSVWSVLKGKACSTKHKSLDALRATLFEAWEGLDEDYLRAAVD</sequence>
<dbReference type="Gene3D" id="3.30.420.10">
    <property type="entry name" value="Ribonuclease H-like superfamily/Ribonuclease H"/>
    <property type="match status" value="1"/>
</dbReference>
<dbReference type="EMBL" id="UZAF01020013">
    <property type="protein sequence ID" value="VDO65577.1"/>
    <property type="molecule type" value="Genomic_DNA"/>
</dbReference>
<dbReference type="InterPro" id="IPR036397">
    <property type="entry name" value="RNaseH_sf"/>
</dbReference>
<dbReference type="PANTHER" id="PTHR46068:SF1">
    <property type="entry name" value="TRANSPOSASE IS30-LIKE HTH DOMAIN-CONTAINING PROTEIN"/>
    <property type="match status" value="1"/>
</dbReference>
<organism evidence="3">
    <name type="scientific">Haemonchus placei</name>
    <name type="common">Barber's pole worm</name>
    <dbReference type="NCBI Taxonomy" id="6290"/>
    <lineage>
        <taxon>Eukaryota</taxon>
        <taxon>Metazoa</taxon>
        <taxon>Ecdysozoa</taxon>
        <taxon>Nematoda</taxon>
        <taxon>Chromadorea</taxon>
        <taxon>Rhabditida</taxon>
        <taxon>Rhabditina</taxon>
        <taxon>Rhabditomorpha</taxon>
        <taxon>Strongyloidea</taxon>
        <taxon>Trichostrongylidae</taxon>
        <taxon>Haemonchus</taxon>
    </lineage>
</organism>
<protein>
    <submittedName>
        <fullName evidence="3">DDE_3 domain-containing protein</fullName>
    </submittedName>
</protein>
<proteinExistence type="predicted"/>
<dbReference type="WBParaSite" id="HPLM_0001754201-mRNA-1">
    <property type="protein sequence ID" value="HPLM_0001754201-mRNA-1"/>
    <property type="gene ID" value="HPLM_0001754201"/>
</dbReference>
<gene>
    <name evidence="1" type="ORF">HPLM_LOCUS17534</name>
</gene>
<name>A0A0N4WZZ2_HAEPC</name>
<accession>A0A0N4WZZ2</accession>
<evidence type="ECO:0000313" key="1">
    <source>
        <dbReference type="EMBL" id="VDO65577.1"/>
    </source>
</evidence>
<keyword evidence="2" id="KW-1185">Reference proteome</keyword>